<comment type="caution">
    <text evidence="6">The sequence shown here is derived from an EMBL/GenBank/DDBJ whole genome shotgun (WGS) entry which is preliminary data.</text>
</comment>
<evidence type="ECO:0000313" key="7">
    <source>
        <dbReference type="Proteomes" id="UP000542125"/>
    </source>
</evidence>
<dbReference type="SUPFAM" id="SSF46785">
    <property type="entry name" value="Winged helix' DNA-binding domain"/>
    <property type="match status" value="1"/>
</dbReference>
<comment type="similarity">
    <text evidence="1">Belongs to the LysR transcriptional regulatory family.</text>
</comment>
<dbReference type="GO" id="GO:0003677">
    <property type="term" value="F:DNA binding"/>
    <property type="evidence" value="ECO:0007669"/>
    <property type="project" value="UniProtKB-KW"/>
</dbReference>
<dbReference type="EMBL" id="JACBYR010000001">
    <property type="protein sequence ID" value="NYE84310.1"/>
    <property type="molecule type" value="Genomic_DNA"/>
</dbReference>
<evidence type="ECO:0000256" key="2">
    <source>
        <dbReference type="ARBA" id="ARBA00023015"/>
    </source>
</evidence>
<dbReference type="Gene3D" id="3.40.190.10">
    <property type="entry name" value="Periplasmic binding protein-like II"/>
    <property type="match status" value="2"/>
</dbReference>
<gene>
    <name evidence="6" type="ORF">FHW18_003581</name>
</gene>
<dbReference type="SUPFAM" id="SSF53850">
    <property type="entry name" value="Periplasmic binding protein-like II"/>
    <property type="match status" value="1"/>
</dbReference>
<dbReference type="GO" id="GO:0003700">
    <property type="term" value="F:DNA-binding transcription factor activity"/>
    <property type="evidence" value="ECO:0007669"/>
    <property type="project" value="InterPro"/>
</dbReference>
<organism evidence="6 7">
    <name type="scientific">Pigmentiphaga litoralis</name>
    <dbReference type="NCBI Taxonomy" id="516702"/>
    <lineage>
        <taxon>Bacteria</taxon>
        <taxon>Pseudomonadati</taxon>
        <taxon>Pseudomonadota</taxon>
        <taxon>Betaproteobacteria</taxon>
        <taxon>Burkholderiales</taxon>
        <taxon>Alcaligenaceae</taxon>
        <taxon>Pigmentiphaga</taxon>
    </lineage>
</organism>
<dbReference type="PRINTS" id="PR00039">
    <property type="entry name" value="HTHLYSR"/>
</dbReference>
<dbReference type="CDD" id="cd05466">
    <property type="entry name" value="PBP2_LTTR_substrate"/>
    <property type="match status" value="1"/>
</dbReference>
<dbReference type="Proteomes" id="UP000542125">
    <property type="component" value="Unassembled WGS sequence"/>
</dbReference>
<dbReference type="AlphaFoldDB" id="A0A7Y9IWV9"/>
<accession>A0A7Y9IWV9</accession>
<keyword evidence="3 6" id="KW-0238">DNA-binding</keyword>
<dbReference type="PROSITE" id="PS50931">
    <property type="entry name" value="HTH_LYSR"/>
    <property type="match status" value="1"/>
</dbReference>
<proteinExistence type="inferred from homology"/>
<dbReference type="InterPro" id="IPR036388">
    <property type="entry name" value="WH-like_DNA-bd_sf"/>
</dbReference>
<keyword evidence="7" id="KW-1185">Reference proteome</keyword>
<dbReference type="PANTHER" id="PTHR30419:SF8">
    <property type="entry name" value="NITROGEN ASSIMILATION TRANSCRIPTIONAL ACTIVATOR-RELATED"/>
    <property type="match status" value="1"/>
</dbReference>
<dbReference type="Gene3D" id="1.10.10.10">
    <property type="entry name" value="Winged helix-like DNA-binding domain superfamily/Winged helix DNA-binding domain"/>
    <property type="match status" value="1"/>
</dbReference>
<dbReference type="GO" id="GO:0005829">
    <property type="term" value="C:cytosol"/>
    <property type="evidence" value="ECO:0007669"/>
    <property type="project" value="TreeGrafter"/>
</dbReference>
<sequence>MTPFQGKLRIRHLEIVLLVAEHGNLSKAARHLHMTQSGLSRAMAEIEEAVGGRLFERSAKGMRATALGVAICRHATVLLGDFRKAETDLAAIARGELGSITVGCFSLFSGWPLADAAAAFRQAHPKVELSVDIGTHERLVEVLDTGALDVLISRTPATLTRETYRIVPLINDPVVLTCAPHHPLASRDALTWADCAMYPWISALPSGRIRREVMERLAEANVQPPDIVGALSLEFGRDMVLAGPYLLMLPGSVAQVQARRGVLHVLPFDLKLKRSPLAAMWRRDRPSTRQTRAFVSILAGIIKQAHP</sequence>
<dbReference type="Pfam" id="PF03466">
    <property type="entry name" value="LysR_substrate"/>
    <property type="match status" value="1"/>
</dbReference>
<dbReference type="InterPro" id="IPR005119">
    <property type="entry name" value="LysR_subst-bd"/>
</dbReference>
<dbReference type="InterPro" id="IPR036390">
    <property type="entry name" value="WH_DNA-bd_sf"/>
</dbReference>
<evidence type="ECO:0000313" key="6">
    <source>
        <dbReference type="EMBL" id="NYE84310.1"/>
    </source>
</evidence>
<keyword evidence="4" id="KW-0804">Transcription</keyword>
<feature type="domain" description="HTH lysR-type" evidence="5">
    <location>
        <begin position="8"/>
        <end position="65"/>
    </location>
</feature>
<dbReference type="Pfam" id="PF00126">
    <property type="entry name" value="HTH_1"/>
    <property type="match status" value="1"/>
</dbReference>
<evidence type="ECO:0000256" key="1">
    <source>
        <dbReference type="ARBA" id="ARBA00009437"/>
    </source>
</evidence>
<dbReference type="InterPro" id="IPR050950">
    <property type="entry name" value="HTH-type_LysR_regulators"/>
</dbReference>
<dbReference type="InterPro" id="IPR000847">
    <property type="entry name" value="LysR_HTH_N"/>
</dbReference>
<evidence type="ECO:0000259" key="5">
    <source>
        <dbReference type="PROSITE" id="PS50931"/>
    </source>
</evidence>
<keyword evidence="2" id="KW-0805">Transcription regulation</keyword>
<dbReference type="RefSeq" id="WP_179588008.1">
    <property type="nucleotide sequence ID" value="NZ_JACBYR010000001.1"/>
</dbReference>
<dbReference type="PANTHER" id="PTHR30419">
    <property type="entry name" value="HTH-TYPE TRANSCRIPTIONAL REGULATOR YBHD"/>
    <property type="match status" value="1"/>
</dbReference>
<evidence type="ECO:0000256" key="4">
    <source>
        <dbReference type="ARBA" id="ARBA00023163"/>
    </source>
</evidence>
<reference evidence="6 7" key="1">
    <citation type="submission" date="2020-07" db="EMBL/GenBank/DDBJ databases">
        <title>Genomic Encyclopedia of Type Strains, Phase IV (KMG-V): Genome sequencing to study the core and pangenomes of soil and plant-associated prokaryotes.</title>
        <authorList>
            <person name="Whitman W."/>
        </authorList>
    </citation>
    <scope>NUCLEOTIDE SEQUENCE [LARGE SCALE GENOMIC DNA]</scope>
    <source>
        <strain evidence="6 7">SAS40</strain>
    </source>
</reference>
<evidence type="ECO:0000256" key="3">
    <source>
        <dbReference type="ARBA" id="ARBA00023125"/>
    </source>
</evidence>
<protein>
    <submittedName>
        <fullName evidence="6">DNA-binding transcriptional LysR family regulator</fullName>
    </submittedName>
</protein>
<name>A0A7Y9IWV9_9BURK</name>